<accession>A0ABV0GT02</accession>
<dbReference type="PANTHER" id="PTHR31302:SF0">
    <property type="entry name" value="TRANSMEMBRANE PROTEIN WITH METALLOPHOSPHOESTERASE DOMAIN"/>
    <property type="match status" value="1"/>
</dbReference>
<dbReference type="RefSeq" id="WP_347782576.1">
    <property type="nucleotide sequence ID" value="NZ_JBBMFV010000004.1"/>
</dbReference>
<name>A0ABV0GT02_PAENI</name>
<dbReference type="Proteomes" id="UP001448614">
    <property type="component" value="Unassembled WGS sequence"/>
</dbReference>
<dbReference type="Gene3D" id="3.60.21.10">
    <property type="match status" value="1"/>
</dbReference>
<dbReference type="InterPro" id="IPR051158">
    <property type="entry name" value="Metallophosphoesterase_sf"/>
</dbReference>
<sequence>MALLLHLSDLHLAEQSVGDVVADSKTDVIDLGDQQTRLKILKDTLRALGEGLRADGKTLDSILVSGDITVGGRKDGFDLLGPLLACLGEAKPSDDRILIVPGNHDVVRSTKPSSVERYERFLKLRSKDYKTAYLEGVDLDREGQRLSTSTDPVIVAEDQSFVLIGLNSANYCGIDTNPEPELEAYLPDLQTRAGTDPALNLLLTAWKTRGLADIARLDRPQLIAAHTRLTSALNDISAPSPLRIVALHHQVQPVTVTEEIKTFDGILNLGEFKDWLAANRIDVVLHGHKHEGKVLPDSHLPLNDADSRGPHDMLIVSAPTIQVGQNRRDAVGYLIEVEGPAARIAGVEIAEVPVPATGSAMMLEPLKWVRHQIDQPSRYGVVEGETVDDVHRKLLALRKQFDAIRAPLICRIADGTSAYIIPASYPELPSSFGDPQEWFTRMIEWWQKSRELRSGYFTHGQRLFANTSRSRPDQIDKAIKALLVKPQTSRAIAVLMDPLNDLATVKTEFPAFVLVQFTKRDSYLDVTAFFRKQEMPHWWPINVGELAHLQHTVVDALRSHLNLSAGAITTVTAMPTNGSAIPRVAVPLLDQKAEEHAGLLDLVLPLFGIGSSSADVLSSWQEVIEDWRPDDKAAADGDRIPRIGLTALCELIDAIGSAVGDSGRMAGLLSTLQDLEDANASYDGRNDRDAAVSRAKWRATLDRKLGVLTRTLHELLKVE</sequence>
<protein>
    <submittedName>
        <fullName evidence="2">Metallophosphoesterase</fullName>
    </submittedName>
</protein>
<gene>
    <name evidence="2" type="ORF">V3C41_11365</name>
</gene>
<comment type="caution">
    <text evidence="2">The sequence shown here is derived from an EMBL/GenBank/DDBJ whole genome shotgun (WGS) entry which is preliminary data.</text>
</comment>
<dbReference type="InterPro" id="IPR029052">
    <property type="entry name" value="Metallo-depent_PP-like"/>
</dbReference>
<dbReference type="SUPFAM" id="SSF55831">
    <property type="entry name" value="Thymidylate synthase/dCMP hydroxymethylase"/>
    <property type="match status" value="1"/>
</dbReference>
<keyword evidence="3" id="KW-1185">Reference proteome</keyword>
<evidence type="ECO:0000313" key="2">
    <source>
        <dbReference type="EMBL" id="MEO3941666.1"/>
    </source>
</evidence>
<dbReference type="InterPro" id="IPR036926">
    <property type="entry name" value="Thymidate_synth/dCMP_Mease_sf"/>
</dbReference>
<evidence type="ECO:0000259" key="1">
    <source>
        <dbReference type="Pfam" id="PF00149"/>
    </source>
</evidence>
<feature type="domain" description="Calcineurin-like phosphoesterase" evidence="1">
    <location>
        <begin position="4"/>
        <end position="291"/>
    </location>
</feature>
<dbReference type="PANTHER" id="PTHR31302">
    <property type="entry name" value="TRANSMEMBRANE PROTEIN WITH METALLOPHOSPHOESTERASE DOMAIN-RELATED"/>
    <property type="match status" value="1"/>
</dbReference>
<dbReference type="InterPro" id="IPR004843">
    <property type="entry name" value="Calcineurin-like_PHP"/>
</dbReference>
<proteinExistence type="predicted"/>
<reference evidence="2 3" key="1">
    <citation type="journal article" date="2024" name="Appl. Microbiol. Biotechnol.">
        <title>Biosynthetic gene clusters with biotechnological applications in novel Antarctic isolates from Actinomycetota.</title>
        <authorList>
            <person name="Bruna P."/>
            <person name="Nunez-Montero K."/>
            <person name="Contreras M.J."/>
            <person name="Leal K."/>
            <person name="Garcia M."/>
            <person name="Abanto M."/>
            <person name="Barrientos L."/>
        </authorList>
    </citation>
    <scope>NUCLEOTIDE SEQUENCE [LARGE SCALE GENOMIC DNA]</scope>
    <source>
        <strain evidence="2 3">Se16.17</strain>
    </source>
</reference>
<dbReference type="Gene3D" id="3.30.572.10">
    <property type="entry name" value="Thymidylate synthase/dCMP hydroxymethylase domain"/>
    <property type="match status" value="1"/>
</dbReference>
<evidence type="ECO:0000313" key="3">
    <source>
        <dbReference type="Proteomes" id="UP001448614"/>
    </source>
</evidence>
<organism evidence="2 3">
    <name type="scientific">Paenarthrobacter nicotinovorans</name>
    <name type="common">Arthrobacter nicotinovorans</name>
    <dbReference type="NCBI Taxonomy" id="29320"/>
    <lineage>
        <taxon>Bacteria</taxon>
        <taxon>Bacillati</taxon>
        <taxon>Actinomycetota</taxon>
        <taxon>Actinomycetes</taxon>
        <taxon>Micrococcales</taxon>
        <taxon>Micrococcaceae</taxon>
        <taxon>Paenarthrobacter</taxon>
    </lineage>
</organism>
<dbReference type="Pfam" id="PF00149">
    <property type="entry name" value="Metallophos"/>
    <property type="match status" value="1"/>
</dbReference>
<dbReference type="SUPFAM" id="SSF56300">
    <property type="entry name" value="Metallo-dependent phosphatases"/>
    <property type="match status" value="1"/>
</dbReference>
<dbReference type="EMBL" id="JBBMFV010000004">
    <property type="protein sequence ID" value="MEO3941666.1"/>
    <property type="molecule type" value="Genomic_DNA"/>
</dbReference>